<gene>
    <name evidence="6" type="ordered locus">Thit_0646</name>
</gene>
<evidence type="ECO:0000256" key="1">
    <source>
        <dbReference type="ARBA" id="ARBA00004776"/>
    </source>
</evidence>
<dbReference type="InterPro" id="IPR029044">
    <property type="entry name" value="Nucleotide-diphossugar_trans"/>
</dbReference>
<evidence type="ECO:0000256" key="3">
    <source>
        <dbReference type="ARBA" id="ARBA00022676"/>
    </source>
</evidence>
<comment type="similarity">
    <text evidence="2">Belongs to the glycosyltransferase 2 family.</text>
</comment>
<dbReference type="Proteomes" id="UP000001552">
    <property type="component" value="Chromosome"/>
</dbReference>
<dbReference type="HOGENOM" id="CLU_023845_4_1_9"/>
<evidence type="ECO:0000256" key="2">
    <source>
        <dbReference type="ARBA" id="ARBA00006739"/>
    </source>
</evidence>
<proteinExistence type="inferred from homology"/>
<dbReference type="PANTHER" id="PTHR43179">
    <property type="entry name" value="RHAMNOSYLTRANSFERASE WBBL"/>
    <property type="match status" value="1"/>
</dbReference>
<dbReference type="RefSeq" id="WP_012994757.1">
    <property type="nucleotide sequence ID" value="NC_013921.1"/>
</dbReference>
<dbReference type="InterPro" id="IPR001173">
    <property type="entry name" value="Glyco_trans_2-like"/>
</dbReference>
<dbReference type="Pfam" id="PF00535">
    <property type="entry name" value="Glycos_transf_2"/>
    <property type="match status" value="1"/>
</dbReference>
<evidence type="ECO:0000313" key="6">
    <source>
        <dbReference type="EMBL" id="ADD01946.1"/>
    </source>
</evidence>
<comment type="pathway">
    <text evidence="1">Cell wall biogenesis; cell wall polysaccharide biosynthesis.</text>
</comment>
<feature type="domain" description="Glycosyltransferase 2-like" evidence="5">
    <location>
        <begin position="8"/>
        <end position="182"/>
    </location>
</feature>
<dbReference type="OrthoDB" id="1727335at2"/>
<keyword evidence="3" id="KW-0328">Glycosyltransferase</keyword>
<evidence type="ECO:0000259" key="5">
    <source>
        <dbReference type="Pfam" id="PF00535"/>
    </source>
</evidence>
<dbReference type="Gene3D" id="3.90.550.10">
    <property type="entry name" value="Spore Coat Polysaccharide Biosynthesis Protein SpsA, Chain A"/>
    <property type="match status" value="1"/>
</dbReference>
<name>D3T7L4_THEIA</name>
<organism evidence="6 7">
    <name type="scientific">Thermoanaerobacter italicus (strain DSM 9252 / Ab9)</name>
    <dbReference type="NCBI Taxonomy" id="580331"/>
    <lineage>
        <taxon>Bacteria</taxon>
        <taxon>Bacillati</taxon>
        <taxon>Bacillota</taxon>
        <taxon>Clostridia</taxon>
        <taxon>Thermoanaerobacterales</taxon>
        <taxon>Thermoanaerobacteraceae</taxon>
        <taxon>Thermoanaerobacter</taxon>
    </lineage>
</organism>
<dbReference type="PANTHER" id="PTHR43179:SF12">
    <property type="entry name" value="GALACTOFURANOSYLTRANSFERASE GLFT2"/>
    <property type="match status" value="1"/>
</dbReference>
<protein>
    <submittedName>
        <fullName evidence="6">Glycosyl transferase family 2</fullName>
    </submittedName>
</protein>
<sequence>MIEPKIGIVIVNYNGEKYINDCVRSIFESTYKNYMVIVVDNASTDNSIKNLEKEFKDRVTIIKNNENLGFSSANNIGIKYALQNGCEFVILLNNDTVIDKDLIHNMVSTSLSNDNAIISPKIYYYNEPNKIWSAGGGINWKKGLSFHYGFNQIDKGQFDEQKEIDFATGCCILIHKSVFEKVGYLAEEYFLYFEDTDFCVRAKQKGIKIIYEPKAKLWHKVSSTTGGEESLITLYYGNRNRLYFNEKFNKENKFCYLTYFYITRMIKLLIWLIKGQKDKIKVVLEAIKDYKSDKVGLKNFDDLLM</sequence>
<keyword evidence="4 6" id="KW-0808">Transferase</keyword>
<dbReference type="SUPFAM" id="SSF53448">
    <property type="entry name" value="Nucleotide-diphospho-sugar transferases"/>
    <property type="match status" value="1"/>
</dbReference>
<evidence type="ECO:0000313" key="7">
    <source>
        <dbReference type="Proteomes" id="UP000001552"/>
    </source>
</evidence>
<dbReference type="AlphaFoldDB" id="D3T7L4"/>
<dbReference type="CDD" id="cd04186">
    <property type="entry name" value="GT_2_like_c"/>
    <property type="match status" value="1"/>
</dbReference>
<evidence type="ECO:0000256" key="4">
    <source>
        <dbReference type="ARBA" id="ARBA00022679"/>
    </source>
</evidence>
<dbReference type="GO" id="GO:0016757">
    <property type="term" value="F:glycosyltransferase activity"/>
    <property type="evidence" value="ECO:0007669"/>
    <property type="project" value="UniProtKB-KW"/>
</dbReference>
<reference evidence="6" key="1">
    <citation type="submission" date="2010-02" db="EMBL/GenBank/DDBJ databases">
        <title>Complete sequence of Thermoanaerobacter italicus Ab9.</title>
        <authorList>
            <consortium name="US DOE Joint Genome Institute"/>
            <person name="Lucas S."/>
            <person name="Copeland A."/>
            <person name="Lapidus A."/>
            <person name="Cheng J.-F."/>
            <person name="Bruce D."/>
            <person name="Goodwin L."/>
            <person name="Pitluck S."/>
            <person name="Chertkov O."/>
            <person name="Detter J.C."/>
            <person name="Han C."/>
            <person name="Tapia R."/>
            <person name="Land M."/>
            <person name="Hauser L."/>
            <person name="Kyrpides N."/>
            <person name="Mikhailova N."/>
            <person name="Hemme C.L."/>
            <person name="Woyke T."/>
        </authorList>
    </citation>
    <scope>NUCLEOTIDE SEQUENCE [LARGE SCALE GENOMIC DNA]</scope>
    <source>
        <strain evidence="6">Ab9</strain>
    </source>
</reference>
<dbReference type="KEGG" id="tit:Thit_0646"/>
<dbReference type="CAZy" id="GT2">
    <property type="family name" value="Glycosyltransferase Family 2"/>
</dbReference>
<dbReference type="EMBL" id="CP001936">
    <property type="protein sequence ID" value="ADD01946.1"/>
    <property type="molecule type" value="Genomic_DNA"/>
</dbReference>
<dbReference type="eggNOG" id="COG1216">
    <property type="taxonomic scope" value="Bacteria"/>
</dbReference>
<accession>D3T7L4</accession>
<keyword evidence="7" id="KW-1185">Reference proteome</keyword>